<protein>
    <submittedName>
        <fullName evidence="1">Uncharacterized protein</fullName>
    </submittedName>
</protein>
<reference evidence="1 2" key="1">
    <citation type="submission" date="2016-11" db="EMBL/GenBank/DDBJ databases">
        <title>The macronuclear genome of Stentor coeruleus: a giant cell with tiny introns.</title>
        <authorList>
            <person name="Slabodnick M."/>
            <person name="Ruby J.G."/>
            <person name="Reiff S.B."/>
            <person name="Swart E.C."/>
            <person name="Gosai S."/>
            <person name="Prabakaran S."/>
            <person name="Witkowska E."/>
            <person name="Larue G.E."/>
            <person name="Fisher S."/>
            <person name="Freeman R.M."/>
            <person name="Gunawardena J."/>
            <person name="Chu W."/>
            <person name="Stover N.A."/>
            <person name="Gregory B.D."/>
            <person name="Nowacki M."/>
            <person name="Derisi J."/>
            <person name="Roy S.W."/>
            <person name="Marshall W.F."/>
            <person name="Sood P."/>
        </authorList>
    </citation>
    <scope>NUCLEOTIDE SEQUENCE [LARGE SCALE GENOMIC DNA]</scope>
    <source>
        <strain evidence="1">WM001</strain>
    </source>
</reference>
<keyword evidence="2" id="KW-1185">Reference proteome</keyword>
<dbReference type="PROSITE" id="PS51257">
    <property type="entry name" value="PROKAR_LIPOPROTEIN"/>
    <property type="match status" value="1"/>
</dbReference>
<dbReference type="Proteomes" id="UP000187209">
    <property type="component" value="Unassembled WGS sequence"/>
</dbReference>
<sequence length="355" mass="42391">MEHDSRLKTIGNWLCGLSILGLSCQFINNILFLSELDYIKKNTRINPVLADYDIKVISREKKNKYKANENKIYWNPDLYDKFEVRNNHFDDESFSRKIYENYGSQKDFVLLHKSIDDDENFYSYDDEFGFAMKTFFLRRIIKKQQWVDYMGTGIYLKRWEKSPSANYSFPIKLRSKQPWYLWSSDFFYNKITMNGFFVDPKKIFDVTKFSRCDFEDELNKEKGPHSLIKYEMDGDEIARNTVMGSLTKYSASKYIKRLYKYHVKKSKVKPYFIELKSESIGNYRISYKYAMSNQKYTVFGIRKYDRIVPYFNFYAFQGERSLDELLKMVDKSPSIEFLSAMASLFSCGLILKFTN</sequence>
<dbReference type="AlphaFoldDB" id="A0A1R2CQM5"/>
<accession>A0A1R2CQM5</accession>
<dbReference type="EMBL" id="MPUH01000084">
    <property type="protein sequence ID" value="OMJ91309.1"/>
    <property type="molecule type" value="Genomic_DNA"/>
</dbReference>
<evidence type="ECO:0000313" key="2">
    <source>
        <dbReference type="Proteomes" id="UP000187209"/>
    </source>
</evidence>
<name>A0A1R2CQM5_9CILI</name>
<organism evidence="1 2">
    <name type="scientific">Stentor coeruleus</name>
    <dbReference type="NCBI Taxonomy" id="5963"/>
    <lineage>
        <taxon>Eukaryota</taxon>
        <taxon>Sar</taxon>
        <taxon>Alveolata</taxon>
        <taxon>Ciliophora</taxon>
        <taxon>Postciliodesmatophora</taxon>
        <taxon>Heterotrichea</taxon>
        <taxon>Heterotrichida</taxon>
        <taxon>Stentoridae</taxon>
        <taxon>Stentor</taxon>
    </lineage>
</organism>
<gene>
    <name evidence="1" type="ORF">SteCoe_6202</name>
</gene>
<comment type="caution">
    <text evidence="1">The sequence shown here is derived from an EMBL/GenBank/DDBJ whole genome shotgun (WGS) entry which is preliminary data.</text>
</comment>
<proteinExistence type="predicted"/>
<evidence type="ECO:0000313" key="1">
    <source>
        <dbReference type="EMBL" id="OMJ91309.1"/>
    </source>
</evidence>